<gene>
    <name evidence="1" type="ORF">BN1708_009296</name>
</gene>
<accession>A0A0G4KF77</accession>
<dbReference type="Proteomes" id="UP000044602">
    <property type="component" value="Unassembled WGS sequence"/>
</dbReference>
<dbReference type="AlphaFoldDB" id="A0A0G4KF77"/>
<dbReference type="STRING" id="100787.A0A0G4KF77"/>
<proteinExistence type="predicted"/>
<keyword evidence="2" id="KW-1185">Reference proteome</keyword>
<protein>
    <submittedName>
        <fullName evidence="1">Uncharacterized protein</fullName>
    </submittedName>
</protein>
<evidence type="ECO:0000313" key="1">
    <source>
        <dbReference type="EMBL" id="CRJ88647.1"/>
    </source>
</evidence>
<evidence type="ECO:0000313" key="2">
    <source>
        <dbReference type="Proteomes" id="UP000044602"/>
    </source>
</evidence>
<reference evidence="1 2" key="1">
    <citation type="submission" date="2015-05" db="EMBL/GenBank/DDBJ databases">
        <authorList>
            <person name="Wang D.B."/>
            <person name="Wang M."/>
        </authorList>
    </citation>
    <scope>NUCLEOTIDE SEQUENCE [LARGE SCALE GENOMIC DNA]</scope>
    <source>
        <strain evidence="1">VL1</strain>
    </source>
</reference>
<sequence length="128" mass="14469">MYSEEDARKWIPVAGVDAIAANLVAELPVRHSDKTKEVCRKVLAGCYLQDIWDMLKELGLELKNIAHGRDGREHPLFPLKEWMVTSKGFMGTEPPQDGRVMDDDNADARLAVQRSMEHLMECGFLARS</sequence>
<organism evidence="1 2">
    <name type="scientific">Verticillium longisporum</name>
    <name type="common">Verticillium dahliae var. longisporum</name>
    <dbReference type="NCBI Taxonomy" id="100787"/>
    <lineage>
        <taxon>Eukaryota</taxon>
        <taxon>Fungi</taxon>
        <taxon>Dikarya</taxon>
        <taxon>Ascomycota</taxon>
        <taxon>Pezizomycotina</taxon>
        <taxon>Sordariomycetes</taxon>
        <taxon>Hypocreomycetidae</taxon>
        <taxon>Glomerellales</taxon>
        <taxon>Plectosphaerellaceae</taxon>
        <taxon>Verticillium</taxon>
    </lineage>
</organism>
<name>A0A0G4KF77_VERLO</name>
<dbReference type="EMBL" id="CVQH01000669">
    <property type="protein sequence ID" value="CRJ88647.1"/>
    <property type="molecule type" value="Genomic_DNA"/>
</dbReference>